<organism evidence="8 10">
    <name type="scientific">Mycobacterium talmoniae</name>
    <dbReference type="NCBI Taxonomy" id="1858794"/>
    <lineage>
        <taxon>Bacteria</taxon>
        <taxon>Bacillati</taxon>
        <taxon>Actinomycetota</taxon>
        <taxon>Actinomycetes</taxon>
        <taxon>Mycobacteriales</taxon>
        <taxon>Mycobacteriaceae</taxon>
        <taxon>Mycobacterium</taxon>
    </lineage>
</organism>
<evidence type="ECO:0000313" key="8">
    <source>
        <dbReference type="EMBL" id="OHU81596.1"/>
    </source>
</evidence>
<sequence length="83" mass="8721">MTALLLTAVTLVGVTGTVVALTARPDRQAIALSVFGLALTVLFVLLQAPDVALSQLVIGGAVVPLMVMLTIRAVRRHEQESSR</sequence>
<evidence type="ECO:0000256" key="6">
    <source>
        <dbReference type="SAM" id="Phobius"/>
    </source>
</evidence>
<name>A0A1S1MEM6_9MYCO</name>
<dbReference type="EMBL" id="PPEA01000736">
    <property type="protein sequence ID" value="PQM44681.1"/>
    <property type="molecule type" value="Genomic_DNA"/>
</dbReference>
<evidence type="ECO:0000313" key="11">
    <source>
        <dbReference type="Proteomes" id="UP000238296"/>
    </source>
</evidence>
<keyword evidence="3 6" id="KW-0812">Transmembrane</keyword>
<evidence type="ECO:0000256" key="4">
    <source>
        <dbReference type="ARBA" id="ARBA00022989"/>
    </source>
</evidence>
<dbReference type="InterPro" id="IPR025383">
    <property type="entry name" value="MrpA_C/MbhD"/>
</dbReference>
<dbReference type="GO" id="GO:0005886">
    <property type="term" value="C:plasma membrane"/>
    <property type="evidence" value="ECO:0007669"/>
    <property type="project" value="UniProtKB-SubCell"/>
</dbReference>
<evidence type="ECO:0000256" key="3">
    <source>
        <dbReference type="ARBA" id="ARBA00022692"/>
    </source>
</evidence>
<keyword evidence="10" id="KW-1185">Reference proteome</keyword>
<evidence type="ECO:0000313" key="9">
    <source>
        <dbReference type="EMBL" id="PQM44681.1"/>
    </source>
</evidence>
<evidence type="ECO:0000313" key="10">
    <source>
        <dbReference type="Proteomes" id="UP000179734"/>
    </source>
</evidence>
<reference evidence="9" key="3">
    <citation type="submission" date="2018-01" db="EMBL/GenBank/DDBJ databases">
        <authorList>
            <person name="Gaut B.S."/>
            <person name="Morton B.R."/>
            <person name="Clegg M.T."/>
            <person name="Duvall M.R."/>
        </authorList>
    </citation>
    <scope>NUCLEOTIDE SEQUENCE</scope>
    <source>
        <strain evidence="9">ATCC BAA-2683</strain>
    </source>
</reference>
<feature type="domain" description="MrpA C-terminal/MbhD" evidence="7">
    <location>
        <begin position="28"/>
        <end position="76"/>
    </location>
</feature>
<evidence type="ECO:0000256" key="5">
    <source>
        <dbReference type="ARBA" id="ARBA00023136"/>
    </source>
</evidence>
<keyword evidence="2" id="KW-1003">Cell membrane</keyword>
<evidence type="ECO:0000259" key="7">
    <source>
        <dbReference type="Pfam" id="PF13244"/>
    </source>
</evidence>
<reference evidence="8 10" key="1">
    <citation type="submission" date="2016-10" db="EMBL/GenBank/DDBJ databases">
        <title>Genome sequence of Mycobacterium talmonii.</title>
        <authorList>
            <person name="Greninger A.L."/>
            <person name="Elliott B."/>
            <person name="Vasireddy S."/>
            <person name="Vasireddy R."/>
        </authorList>
    </citation>
    <scope>NUCLEOTIDE SEQUENCE [LARGE SCALE GENOMIC DNA]</scope>
    <source>
        <strain evidence="8">MO-5499</strain>
        <strain evidence="10">NE-TNMC-100812</strain>
    </source>
</reference>
<protein>
    <recommendedName>
        <fullName evidence="7">MrpA C-terminal/MbhD domain-containing protein</fullName>
    </recommendedName>
</protein>
<dbReference type="Proteomes" id="UP000179734">
    <property type="component" value="Unassembled WGS sequence"/>
</dbReference>
<comment type="caution">
    <text evidence="8">The sequence shown here is derived from an EMBL/GenBank/DDBJ whole genome shotgun (WGS) entry which is preliminary data.</text>
</comment>
<feature type="transmembrane region" description="Helical" evidence="6">
    <location>
        <begin position="53"/>
        <end position="74"/>
    </location>
</feature>
<evidence type="ECO:0000256" key="2">
    <source>
        <dbReference type="ARBA" id="ARBA00022475"/>
    </source>
</evidence>
<dbReference type="Proteomes" id="UP000238296">
    <property type="component" value="Unassembled WGS sequence"/>
</dbReference>
<dbReference type="Pfam" id="PF13244">
    <property type="entry name" value="MbhD"/>
    <property type="match status" value="1"/>
</dbReference>
<evidence type="ECO:0000256" key="1">
    <source>
        <dbReference type="ARBA" id="ARBA00004651"/>
    </source>
</evidence>
<dbReference type="AlphaFoldDB" id="A0A1S1MEM6"/>
<reference evidence="9 11" key="2">
    <citation type="journal article" date="2017" name="Int. J. Syst. Evol. Microbiol.">
        <title>Mycobacterium talmoniae sp. nov., a slowly growing mycobacterium isolated from human respiratory samples.</title>
        <authorList>
            <person name="Davidson R.M."/>
            <person name="DeGroote M.A."/>
            <person name="Marola J.L."/>
            <person name="Buss S."/>
            <person name="Jones V."/>
            <person name="McNeil M.R."/>
            <person name="Freifeld A.G."/>
            <person name="Elaine Epperson L."/>
            <person name="Hasan N.A."/>
            <person name="Jackson M."/>
            <person name="Iwen P.C."/>
            <person name="Salfinger M."/>
            <person name="Strong M."/>
        </authorList>
    </citation>
    <scope>NUCLEOTIDE SEQUENCE [LARGE SCALE GENOMIC DNA]</scope>
    <source>
        <strain evidence="9 11">ATCC BAA-2683</strain>
    </source>
</reference>
<accession>A0A1S1MEM6</accession>
<proteinExistence type="predicted"/>
<dbReference type="EMBL" id="MLQM01000332">
    <property type="protein sequence ID" value="OHU81596.1"/>
    <property type="molecule type" value="Genomic_DNA"/>
</dbReference>
<feature type="transmembrane region" description="Helical" evidence="6">
    <location>
        <begin position="30"/>
        <end position="46"/>
    </location>
</feature>
<gene>
    <name evidence="8" type="ORF">BKN37_27125</name>
    <name evidence="9" type="ORF">C1Y40_05158</name>
</gene>
<dbReference type="RefSeq" id="WP_071030390.1">
    <property type="nucleotide sequence ID" value="NZ_MLQM01000332.1"/>
</dbReference>
<keyword evidence="5 6" id="KW-0472">Membrane</keyword>
<comment type="subcellular location">
    <subcellularLocation>
        <location evidence="1">Cell membrane</location>
        <topology evidence="1">Multi-pass membrane protein</topology>
    </subcellularLocation>
</comment>
<keyword evidence="4 6" id="KW-1133">Transmembrane helix</keyword>